<dbReference type="Gene3D" id="2.30.130.40">
    <property type="entry name" value="LON domain-like"/>
    <property type="match status" value="1"/>
</dbReference>
<dbReference type="InterPro" id="IPR003111">
    <property type="entry name" value="Lon_prtase_N"/>
</dbReference>
<comment type="caution">
    <text evidence="3">The sequence shown here is derived from an EMBL/GenBank/DDBJ whole genome shotgun (WGS) entry which is preliminary data.</text>
</comment>
<dbReference type="PANTHER" id="PTHR10046">
    <property type="entry name" value="ATP DEPENDENT LON PROTEASE FAMILY MEMBER"/>
    <property type="match status" value="1"/>
</dbReference>
<dbReference type="EMBL" id="JAPVEB010000001">
    <property type="protein sequence ID" value="KAJ5283446.1"/>
    <property type="molecule type" value="Genomic_DNA"/>
</dbReference>
<proteinExistence type="predicted"/>
<protein>
    <submittedName>
        <fullName evidence="3">ATPase AAA-type core</fullName>
    </submittedName>
</protein>
<dbReference type="InterPro" id="IPR015947">
    <property type="entry name" value="PUA-like_sf"/>
</dbReference>
<dbReference type="SMART" id="SM00464">
    <property type="entry name" value="LON"/>
    <property type="match status" value="1"/>
</dbReference>
<dbReference type="Proteomes" id="UP001220256">
    <property type="component" value="Unassembled WGS sequence"/>
</dbReference>
<feature type="domain" description="Lon N-terminal" evidence="2">
    <location>
        <begin position="11"/>
        <end position="220"/>
    </location>
</feature>
<dbReference type="InterPro" id="IPR046336">
    <property type="entry name" value="Lon_prtase_N_sf"/>
</dbReference>
<keyword evidence="4" id="KW-1185">Reference proteome</keyword>
<organism evidence="3 4">
    <name type="scientific">Penicillium chrysogenum</name>
    <name type="common">Penicillium notatum</name>
    <dbReference type="NCBI Taxonomy" id="5076"/>
    <lineage>
        <taxon>Eukaryota</taxon>
        <taxon>Fungi</taxon>
        <taxon>Dikarya</taxon>
        <taxon>Ascomycota</taxon>
        <taxon>Pezizomycotina</taxon>
        <taxon>Eurotiomycetes</taxon>
        <taxon>Eurotiomycetidae</taxon>
        <taxon>Eurotiales</taxon>
        <taxon>Aspergillaceae</taxon>
        <taxon>Penicillium</taxon>
        <taxon>Penicillium chrysogenum species complex</taxon>
    </lineage>
</organism>
<dbReference type="Gene3D" id="1.20.58.1480">
    <property type="match status" value="1"/>
</dbReference>
<dbReference type="PROSITE" id="PS51787">
    <property type="entry name" value="LON_N"/>
    <property type="match status" value="1"/>
</dbReference>
<evidence type="ECO:0000256" key="1">
    <source>
        <dbReference type="SAM" id="MobiDB-lite"/>
    </source>
</evidence>
<dbReference type="Gene3D" id="1.20.5.5270">
    <property type="match status" value="1"/>
</dbReference>
<sequence length="310" mass="33961">MGSNSGKFTKLPLVSLAKGSVLRPALVDRSKRDGNSITFGSIPLGSPFLSRDGQQILEGEDSDEERKEDCDSIDAGQARKDDLFRHGTVGKVIGVQRHAYAELFLLVQGSQCFIVKKVLKERPYFEAEVFVHGEDNSSMQAPDSIAPVVAFVGGLNSSLATSGKEVRIYISKTDLAQAGKLADFMADVSVASFEEKLRILASFNVKERLERVVGILSRQAQHIKSKRELLARRAIQGLPGLSPPGPGSRGGDDEKEPNERLRKMNPANAEYGVCRTYLENLAEIPWSKVTADQLGPETLKRARQQLGEDH</sequence>
<evidence type="ECO:0000313" key="3">
    <source>
        <dbReference type="EMBL" id="KAJ5283446.1"/>
    </source>
</evidence>
<dbReference type="SUPFAM" id="SSF88697">
    <property type="entry name" value="PUA domain-like"/>
    <property type="match status" value="1"/>
</dbReference>
<accession>A0ABQ8WXM2</accession>
<evidence type="ECO:0000313" key="4">
    <source>
        <dbReference type="Proteomes" id="UP001220256"/>
    </source>
</evidence>
<name>A0ABQ8WXM2_PENCH</name>
<feature type="region of interest" description="Disordered" evidence="1">
    <location>
        <begin position="236"/>
        <end position="265"/>
    </location>
</feature>
<evidence type="ECO:0000259" key="2">
    <source>
        <dbReference type="PROSITE" id="PS51787"/>
    </source>
</evidence>
<reference evidence="3 4" key="1">
    <citation type="journal article" date="2023" name="IMA Fungus">
        <title>Comparative genomic study of the Penicillium genus elucidates a diverse pangenome and 15 lateral gene transfer events.</title>
        <authorList>
            <person name="Petersen C."/>
            <person name="Sorensen T."/>
            <person name="Nielsen M.R."/>
            <person name="Sondergaard T.E."/>
            <person name="Sorensen J.L."/>
            <person name="Fitzpatrick D.A."/>
            <person name="Frisvad J.C."/>
            <person name="Nielsen K.L."/>
        </authorList>
    </citation>
    <scope>NUCLEOTIDE SEQUENCE [LARGE SCALE GENOMIC DNA]</scope>
    <source>
        <strain evidence="3 4">IBT 3361</strain>
    </source>
</reference>
<dbReference type="InterPro" id="IPR027065">
    <property type="entry name" value="Lon_Prtase"/>
</dbReference>
<dbReference type="Pfam" id="PF02190">
    <property type="entry name" value="LON_substr_bdg"/>
    <property type="match status" value="1"/>
</dbReference>
<gene>
    <name evidence="3" type="ORF">N7505_001426</name>
</gene>